<sequence length="426" mass="45299">MALTHYETLGVPRDASRTEITAAFRTQMRALHGDAGGDDELAKHVSAAYNVLSSASRRATYDRTLAIQDPPSAAEPPPAPNAARRRVFHPEHRTEAARMLDVDPTLWDWYIPVDVSSSETDTKTPRRRHARTVLLVVAFLAWVLAGAAAATTLGLPLARIEALSTPMALLCGVGAHLVWSLLVITRSILRRWGLVGTLLITVAGAVCIYLDAGTPLPMLGSPLCLIASMLTTCASFGVVLSRSSREDGIIDSSFITQVGATSIGSRSADIERLLSALTGAFGHRDGARVILLPDRVTPRAGVSLVRSQVAIVVGRSVHLIAVPPLGADGLEIAGSEIISDGQVHCNVVRDEVQALQARYGRGSDVHGYIVPTKLSTAPTEIEMAGDVSFGSLSQVLDAIGTDAGPSLDRPHTLFRHRALESMSLLV</sequence>
<dbReference type="CDD" id="cd06257">
    <property type="entry name" value="DnaJ"/>
    <property type="match status" value="1"/>
</dbReference>
<dbReference type="Proteomes" id="UP000698222">
    <property type="component" value="Unassembled WGS sequence"/>
</dbReference>
<evidence type="ECO:0000256" key="1">
    <source>
        <dbReference type="SAM" id="Phobius"/>
    </source>
</evidence>
<dbReference type="PROSITE" id="PS50076">
    <property type="entry name" value="DNAJ_2"/>
    <property type="match status" value="1"/>
</dbReference>
<name>A0ABS4YF60_9MICO</name>
<evidence type="ECO:0000313" key="4">
    <source>
        <dbReference type="Proteomes" id="UP000698222"/>
    </source>
</evidence>
<evidence type="ECO:0000259" key="2">
    <source>
        <dbReference type="PROSITE" id="PS50076"/>
    </source>
</evidence>
<dbReference type="EMBL" id="JAGIOC010000001">
    <property type="protein sequence ID" value="MBP2407414.1"/>
    <property type="molecule type" value="Genomic_DNA"/>
</dbReference>
<keyword evidence="1" id="KW-0472">Membrane</keyword>
<accession>A0ABS4YF60</accession>
<gene>
    <name evidence="3" type="ORF">JOF44_000317</name>
</gene>
<dbReference type="SMART" id="SM00271">
    <property type="entry name" value="DnaJ"/>
    <property type="match status" value="1"/>
</dbReference>
<dbReference type="InterPro" id="IPR001623">
    <property type="entry name" value="DnaJ_domain"/>
</dbReference>
<organism evidence="3 4">
    <name type="scientific">Brachybacterium fresconis</name>
    <dbReference type="NCBI Taxonomy" id="173363"/>
    <lineage>
        <taxon>Bacteria</taxon>
        <taxon>Bacillati</taxon>
        <taxon>Actinomycetota</taxon>
        <taxon>Actinomycetes</taxon>
        <taxon>Micrococcales</taxon>
        <taxon>Dermabacteraceae</taxon>
        <taxon>Brachybacterium</taxon>
    </lineage>
</organism>
<feature type="transmembrane region" description="Helical" evidence="1">
    <location>
        <begin position="218"/>
        <end position="240"/>
    </location>
</feature>
<dbReference type="SUPFAM" id="SSF46565">
    <property type="entry name" value="Chaperone J-domain"/>
    <property type="match status" value="1"/>
</dbReference>
<feature type="transmembrane region" description="Helical" evidence="1">
    <location>
        <begin position="192"/>
        <end position="212"/>
    </location>
</feature>
<feature type="transmembrane region" description="Helical" evidence="1">
    <location>
        <begin position="167"/>
        <end position="185"/>
    </location>
</feature>
<keyword evidence="1" id="KW-1133">Transmembrane helix</keyword>
<dbReference type="Pfam" id="PF00226">
    <property type="entry name" value="DnaJ"/>
    <property type="match status" value="1"/>
</dbReference>
<dbReference type="InterPro" id="IPR052276">
    <property type="entry name" value="Diphthamide-biosynth_chaperone"/>
</dbReference>
<dbReference type="Gene3D" id="1.10.287.110">
    <property type="entry name" value="DnaJ domain"/>
    <property type="match status" value="1"/>
</dbReference>
<comment type="caution">
    <text evidence="3">The sequence shown here is derived from an EMBL/GenBank/DDBJ whole genome shotgun (WGS) entry which is preliminary data.</text>
</comment>
<feature type="transmembrane region" description="Helical" evidence="1">
    <location>
        <begin position="133"/>
        <end position="155"/>
    </location>
</feature>
<keyword evidence="1" id="KW-0812">Transmembrane</keyword>
<keyword evidence="4" id="KW-1185">Reference proteome</keyword>
<proteinExistence type="predicted"/>
<protein>
    <recommendedName>
        <fullName evidence="2">J domain-containing protein</fullName>
    </recommendedName>
</protein>
<dbReference type="PANTHER" id="PTHR44240:SF10">
    <property type="entry name" value="J DOMAIN-CONTAINING PROTEIN"/>
    <property type="match status" value="1"/>
</dbReference>
<feature type="domain" description="J" evidence="2">
    <location>
        <begin position="4"/>
        <end position="65"/>
    </location>
</feature>
<dbReference type="RefSeq" id="WP_209886513.1">
    <property type="nucleotide sequence ID" value="NZ_BAAAJV010000048.1"/>
</dbReference>
<dbReference type="PANTHER" id="PTHR44240">
    <property type="entry name" value="DNAJ DOMAIN (PROKARYOTIC HEAT SHOCK PROTEIN)-RELATED"/>
    <property type="match status" value="1"/>
</dbReference>
<dbReference type="PRINTS" id="PR00625">
    <property type="entry name" value="JDOMAIN"/>
</dbReference>
<dbReference type="InterPro" id="IPR036869">
    <property type="entry name" value="J_dom_sf"/>
</dbReference>
<reference evidence="3 4" key="1">
    <citation type="submission" date="2021-03" db="EMBL/GenBank/DDBJ databases">
        <title>Sequencing the genomes of 1000 actinobacteria strains.</title>
        <authorList>
            <person name="Klenk H.-P."/>
        </authorList>
    </citation>
    <scope>NUCLEOTIDE SEQUENCE [LARGE SCALE GENOMIC DNA]</scope>
    <source>
        <strain evidence="3 4">DSM 14564</strain>
    </source>
</reference>
<evidence type="ECO:0000313" key="3">
    <source>
        <dbReference type="EMBL" id="MBP2407414.1"/>
    </source>
</evidence>